<proteinExistence type="predicted"/>
<dbReference type="AlphaFoldDB" id="A0A9X1QVT7"/>
<gene>
    <name evidence="3" type="ORF">K8089_16055</name>
</gene>
<evidence type="ECO:0000313" key="4">
    <source>
        <dbReference type="Proteomes" id="UP001139461"/>
    </source>
</evidence>
<dbReference type="NCBIfam" id="TIGR04183">
    <property type="entry name" value="Por_Secre_tail"/>
    <property type="match status" value="1"/>
</dbReference>
<reference evidence="3" key="1">
    <citation type="submission" date="2021-09" db="EMBL/GenBank/DDBJ databases">
        <title>Genome of Aequorivita sp. strain F47161.</title>
        <authorList>
            <person name="Wang Y."/>
        </authorList>
    </citation>
    <scope>NUCLEOTIDE SEQUENCE</scope>
    <source>
        <strain evidence="3">F47161</strain>
    </source>
</reference>
<evidence type="ECO:0000256" key="1">
    <source>
        <dbReference type="ARBA" id="ARBA00022729"/>
    </source>
</evidence>
<dbReference type="RefSeq" id="WP_237604300.1">
    <property type="nucleotide sequence ID" value="NZ_JAIRBA010000082.1"/>
</dbReference>
<comment type="caution">
    <text evidence="3">The sequence shown here is derived from an EMBL/GenBank/DDBJ whole genome shotgun (WGS) entry which is preliminary data.</text>
</comment>
<protein>
    <submittedName>
        <fullName evidence="3">T9SS type A sorting domain-containing protein</fullName>
    </submittedName>
</protein>
<organism evidence="3 4">
    <name type="scientific">Aequorivita vitellina</name>
    <dbReference type="NCBI Taxonomy" id="2874475"/>
    <lineage>
        <taxon>Bacteria</taxon>
        <taxon>Pseudomonadati</taxon>
        <taxon>Bacteroidota</taxon>
        <taxon>Flavobacteriia</taxon>
        <taxon>Flavobacteriales</taxon>
        <taxon>Flavobacteriaceae</taxon>
        <taxon>Aequorivita</taxon>
    </lineage>
</organism>
<evidence type="ECO:0000313" key="3">
    <source>
        <dbReference type="EMBL" id="MCG2420536.1"/>
    </source>
</evidence>
<dbReference type="Proteomes" id="UP001139461">
    <property type="component" value="Unassembled WGS sequence"/>
</dbReference>
<dbReference type="InterPro" id="IPR026444">
    <property type="entry name" value="Secre_tail"/>
</dbReference>
<sequence length="91" mass="9797">DITIDGTNLGVSDNDIVGFSYYPNPTEGIVNLKSVDNIDHVSLYNLLGQVVIDNRVDATSSQIDISGLSTGTYLMKVTINGETGTYKVLKD</sequence>
<dbReference type="Pfam" id="PF18962">
    <property type="entry name" value="Por_Secre_tail"/>
    <property type="match status" value="1"/>
</dbReference>
<dbReference type="EMBL" id="JAIRBA010000082">
    <property type="protein sequence ID" value="MCG2420536.1"/>
    <property type="molecule type" value="Genomic_DNA"/>
</dbReference>
<feature type="domain" description="Secretion system C-terminal sorting" evidence="2">
    <location>
        <begin position="22"/>
        <end position="87"/>
    </location>
</feature>
<accession>A0A9X1QVT7</accession>
<keyword evidence="1" id="KW-0732">Signal</keyword>
<name>A0A9X1QVT7_9FLAO</name>
<keyword evidence="4" id="KW-1185">Reference proteome</keyword>
<feature type="non-terminal residue" evidence="3">
    <location>
        <position position="1"/>
    </location>
</feature>
<evidence type="ECO:0000259" key="2">
    <source>
        <dbReference type="Pfam" id="PF18962"/>
    </source>
</evidence>